<sequence>WGSEAKAGTQASAGDRSNVTRWSSASQLSCCSCCCGHLCPRPAGASSPASDHWNKTIAFLKPCILLLSTVTQNPGSTQVHGSPVLAEHCCLVQRPPSNNPSSPLHAAQPLLSATPHLPLMPQKGLL</sequence>
<dbReference type="Ensembl" id="ENSBJAT00000017420.1">
    <property type="protein sequence ID" value="ENSBJAP00000016962.1"/>
    <property type="gene ID" value="ENSBJAG00000011181.1"/>
</dbReference>
<organism evidence="1 2">
    <name type="scientific">Buteo japonicus</name>
    <dbReference type="NCBI Taxonomy" id="224669"/>
    <lineage>
        <taxon>Eukaryota</taxon>
        <taxon>Metazoa</taxon>
        <taxon>Chordata</taxon>
        <taxon>Craniata</taxon>
        <taxon>Vertebrata</taxon>
        <taxon>Euteleostomi</taxon>
        <taxon>Archelosauria</taxon>
        <taxon>Archosauria</taxon>
        <taxon>Dinosauria</taxon>
        <taxon>Saurischia</taxon>
        <taxon>Theropoda</taxon>
        <taxon>Coelurosauria</taxon>
        <taxon>Aves</taxon>
        <taxon>Neognathae</taxon>
        <taxon>Neoaves</taxon>
        <taxon>Telluraves</taxon>
        <taxon>Accipitrimorphae</taxon>
        <taxon>Accipitriformes</taxon>
        <taxon>Accipitridae</taxon>
        <taxon>Accipitrinae</taxon>
        <taxon>Buteo</taxon>
    </lineage>
</organism>
<accession>A0A8C0HNH5</accession>
<proteinExistence type="predicted"/>
<dbReference type="Proteomes" id="UP000694555">
    <property type="component" value="Unplaced"/>
</dbReference>
<dbReference type="AlphaFoldDB" id="A0A8C0HNH5"/>
<keyword evidence="2" id="KW-1185">Reference proteome</keyword>
<protein>
    <submittedName>
        <fullName evidence="1">Uncharacterized protein</fullName>
    </submittedName>
</protein>
<evidence type="ECO:0000313" key="2">
    <source>
        <dbReference type="Proteomes" id="UP000694555"/>
    </source>
</evidence>
<reference evidence="1" key="2">
    <citation type="submission" date="2025-09" db="UniProtKB">
        <authorList>
            <consortium name="Ensembl"/>
        </authorList>
    </citation>
    <scope>IDENTIFICATION</scope>
</reference>
<name>A0A8C0HNH5_9AVES</name>
<reference evidence="1" key="1">
    <citation type="submission" date="2025-08" db="UniProtKB">
        <authorList>
            <consortium name="Ensembl"/>
        </authorList>
    </citation>
    <scope>IDENTIFICATION</scope>
</reference>
<evidence type="ECO:0000313" key="1">
    <source>
        <dbReference type="Ensembl" id="ENSBJAP00000016962.1"/>
    </source>
</evidence>